<dbReference type="InterPro" id="IPR025949">
    <property type="entry name" value="PapC-like_C"/>
</dbReference>
<dbReference type="PANTHER" id="PTHR30451:SF5">
    <property type="entry name" value="SLR0019 PROTEIN"/>
    <property type="match status" value="1"/>
</dbReference>
<dbReference type="Pfam" id="PF13953">
    <property type="entry name" value="PapC_C"/>
    <property type="match status" value="1"/>
</dbReference>
<organism evidence="3 4">
    <name type="scientific">Sulfitobacter porphyrae</name>
    <dbReference type="NCBI Taxonomy" id="1246864"/>
    <lineage>
        <taxon>Bacteria</taxon>
        <taxon>Pseudomonadati</taxon>
        <taxon>Pseudomonadota</taxon>
        <taxon>Alphaproteobacteria</taxon>
        <taxon>Rhodobacterales</taxon>
        <taxon>Roseobacteraceae</taxon>
        <taxon>Sulfitobacter</taxon>
    </lineage>
</organism>
<dbReference type="InterPro" id="IPR042186">
    <property type="entry name" value="FimD_plug_dom"/>
</dbReference>
<evidence type="ECO:0000259" key="2">
    <source>
        <dbReference type="Pfam" id="PF13953"/>
    </source>
</evidence>
<comment type="caution">
    <text evidence="3">The sequence shown here is derived from an EMBL/GenBank/DDBJ whole genome shotgun (WGS) entry which is preliminary data.</text>
</comment>
<dbReference type="PANTHER" id="PTHR30451">
    <property type="entry name" value="OUTER MEMBRANE USHER PROTEIN"/>
    <property type="match status" value="1"/>
</dbReference>
<reference evidence="4" key="1">
    <citation type="journal article" date="2019" name="Int. J. Syst. Evol. Microbiol.">
        <title>The Global Catalogue of Microorganisms (GCM) 10K type strain sequencing project: providing services to taxonomists for standard genome sequencing and annotation.</title>
        <authorList>
            <consortium name="The Broad Institute Genomics Platform"/>
            <consortium name="The Broad Institute Genome Sequencing Center for Infectious Disease"/>
            <person name="Wu L."/>
            <person name="Ma J."/>
        </authorList>
    </citation>
    <scope>NUCLEOTIDE SEQUENCE [LARGE SCALE GENOMIC DNA]</scope>
    <source>
        <strain evidence="4">CCUG 66188</strain>
    </source>
</reference>
<gene>
    <name evidence="3" type="ORF">ACFQFQ_21945</name>
</gene>
<dbReference type="EMBL" id="JBHSWG010000003">
    <property type="protein sequence ID" value="MFC6761508.1"/>
    <property type="molecule type" value="Genomic_DNA"/>
</dbReference>
<dbReference type="Gene3D" id="2.60.40.3110">
    <property type="match status" value="1"/>
</dbReference>
<dbReference type="Gene3D" id="2.60.40.2070">
    <property type="match status" value="1"/>
</dbReference>
<name>A0ABW2B7I2_9RHOB</name>
<evidence type="ECO:0000313" key="4">
    <source>
        <dbReference type="Proteomes" id="UP001596353"/>
    </source>
</evidence>
<dbReference type="Proteomes" id="UP001596353">
    <property type="component" value="Unassembled WGS sequence"/>
</dbReference>
<sequence>MDAAWSEEYYFEVFLNGAATELIGRFVTDEAGRIWANPQELENLGISSAGLRPNEIGDVSVAEIPNLSYEVNQADQTISFSVDDSSRATRIIDAQGPENPFLPETEEDEDQLRPTSGTGVVLNYYLGAEYLNAGSGGGSTLTAAGTFDMRAFVPFGVLSHNFSMSSSDGYASGYRRRESYWRTSFAGAAVQLQLGDMITHGPNWANPVRLGGVQIGRNFALRPDLVTMPLPSYRGTAAVPSTVEIFENNINRLTSDVPQGPFEFQNLPFSAGVNTASVVIRDAAGVETTQNVTFLASPRLLRPGLADYSLSIGYPRIGIGTDSDRYDEQLYGALYFRRGITDRLTFGLYGEAGQDLRMWGLNATAKFGELAIADFALAQSDSDLGVGQMVDLNATVEFPRLKFGARVMRADDTFTDIARMTTDTTADLFGGYAAITDLNQLSASFDLGWRSSTMQILYADTTRLDGTRDKNLGVSGIMQFGNKSTLSLSGFRRHGDNDDVYVGMSVHVPLGNRMSSGADVQIRNGRAEYGASLAKVSDSKGKDWSWQLKAAKQSRAFVSAYASRQFARGRIETALQGSGEHAQVGLRAEGALALAGGGLFLTRRVDDAFAVVDVGAPDVAVTVENRPAGVTNRAGKLLVTGLISNTSNQIAIDVEDLPIEASVGDSRQAVIPASQSGQTVRFDVNTASQSAIIYLALPSGTAPEVGARATLESTGEAFVVGYDGMVFLEGLEPANTILLEQSDGFQCQATFDYAPQAAP</sequence>
<dbReference type="InterPro" id="IPR000015">
    <property type="entry name" value="Fimb_usher"/>
</dbReference>
<dbReference type="Gene3D" id="2.60.40.2610">
    <property type="entry name" value="Outer membrane usher protein FimD, plug domain"/>
    <property type="match status" value="1"/>
</dbReference>
<accession>A0ABW2B7I2</accession>
<protein>
    <submittedName>
        <fullName evidence="3">Fimbria/pilus outer membrane usher protein</fullName>
    </submittedName>
</protein>
<dbReference type="InterPro" id="IPR043142">
    <property type="entry name" value="PapC-like_C_sf"/>
</dbReference>
<keyword evidence="4" id="KW-1185">Reference proteome</keyword>
<dbReference type="Pfam" id="PF00577">
    <property type="entry name" value="Usher"/>
    <property type="match status" value="1"/>
</dbReference>
<evidence type="ECO:0000313" key="3">
    <source>
        <dbReference type="EMBL" id="MFC6761508.1"/>
    </source>
</evidence>
<evidence type="ECO:0000256" key="1">
    <source>
        <dbReference type="SAM" id="MobiDB-lite"/>
    </source>
</evidence>
<feature type="domain" description="PapC-like C-terminal" evidence="2">
    <location>
        <begin position="695"/>
        <end position="753"/>
    </location>
</feature>
<proteinExistence type="predicted"/>
<feature type="region of interest" description="Disordered" evidence="1">
    <location>
        <begin position="95"/>
        <end position="114"/>
    </location>
</feature>